<evidence type="ECO:0000256" key="5">
    <source>
        <dbReference type="SAM" id="MobiDB-lite"/>
    </source>
</evidence>
<evidence type="ECO:0000256" key="1">
    <source>
        <dbReference type="ARBA" id="ARBA00004123"/>
    </source>
</evidence>
<dbReference type="Pfam" id="PF04082">
    <property type="entry name" value="Fungal_trans"/>
    <property type="match status" value="1"/>
</dbReference>
<keyword evidence="2" id="KW-0479">Metal-binding</keyword>
<feature type="domain" description="Xylanolytic transcriptional activator regulatory" evidence="6">
    <location>
        <begin position="110"/>
        <end position="188"/>
    </location>
</feature>
<dbReference type="PANTHER" id="PTHR46910:SF3">
    <property type="entry name" value="HALOTOLERANCE PROTEIN 9-RELATED"/>
    <property type="match status" value="1"/>
</dbReference>
<dbReference type="CDD" id="cd12148">
    <property type="entry name" value="fungal_TF_MHR"/>
    <property type="match status" value="1"/>
</dbReference>
<sequence>MTTNFFDGINVLFPLVSRDQCEEDIGMALELGPQAFAEARGIAALAQMYAIWAIGFAAEPRLDQVFDPREYLDYCKTLLGHLVVFNSVENVRAIVLLAICLNSYDDCAGACNALNIGVSMAMTMGLHQPSSSRRRGIHSRPDAVLDDDERRLLWLGIYAYEKLLSFELTRSSLVHDDDCHSPAHDFATNTNCETTVSKKVFAVILDLARILGEIGRKSVIVSRKEDTVSGNELQAVIAEKVKTVAESQLLLTRWVEEVPEELSLLVLGRNTLLISKEALSTVANIIAKGKPWNHIVRNGQSIAANAARKILRILVETLDSQSTLIFSSWLGVLNAFATLAVHIITHPGSRISAMDFHLMQAATDFLTGVGSRMRNDGVLNSLLQKVDGILAQQAKPPPALLGTHSVPETESISVMVQDGPQAAQVRSSTNKSNQANNSLGSADAAYNTPEAELLNLNGIISGNNDFGYDALYSAMSILGDEWFPGLPDGMGILSAGSMP</sequence>
<protein>
    <recommendedName>
        <fullName evidence="6">Xylanolytic transcriptional activator regulatory domain-containing protein</fullName>
    </recommendedName>
</protein>
<evidence type="ECO:0000256" key="2">
    <source>
        <dbReference type="ARBA" id="ARBA00022723"/>
    </source>
</evidence>
<feature type="region of interest" description="Disordered" evidence="5">
    <location>
        <begin position="419"/>
        <end position="442"/>
    </location>
</feature>
<evidence type="ECO:0000259" key="6">
    <source>
        <dbReference type="SMART" id="SM00906"/>
    </source>
</evidence>
<dbReference type="SMART" id="SM00906">
    <property type="entry name" value="Fungal_trans"/>
    <property type="match status" value="1"/>
</dbReference>
<gene>
    <name evidence="7" type="ORF">SLS63_008689</name>
</gene>
<evidence type="ECO:0000256" key="3">
    <source>
        <dbReference type="ARBA" id="ARBA00023125"/>
    </source>
</evidence>
<dbReference type="InterPro" id="IPR007219">
    <property type="entry name" value="XnlR_reg_dom"/>
</dbReference>
<organism evidence="7 8">
    <name type="scientific">Diaporthe eres</name>
    <name type="common">Phomopsis oblonga</name>
    <dbReference type="NCBI Taxonomy" id="83184"/>
    <lineage>
        <taxon>Eukaryota</taxon>
        <taxon>Fungi</taxon>
        <taxon>Dikarya</taxon>
        <taxon>Ascomycota</taxon>
        <taxon>Pezizomycotina</taxon>
        <taxon>Sordariomycetes</taxon>
        <taxon>Sordariomycetidae</taxon>
        <taxon>Diaporthales</taxon>
        <taxon>Diaporthaceae</taxon>
        <taxon>Diaporthe</taxon>
        <taxon>Diaporthe eres species complex</taxon>
    </lineage>
</organism>
<comment type="caution">
    <text evidence="7">The sequence shown here is derived from an EMBL/GenBank/DDBJ whole genome shotgun (WGS) entry which is preliminary data.</text>
</comment>
<dbReference type="EMBL" id="JAKNSF020000057">
    <property type="protein sequence ID" value="KAK7724432.1"/>
    <property type="molecule type" value="Genomic_DNA"/>
</dbReference>
<dbReference type="InterPro" id="IPR050987">
    <property type="entry name" value="AtrR-like"/>
</dbReference>
<feature type="compositionally biased region" description="Polar residues" evidence="5">
    <location>
        <begin position="424"/>
        <end position="440"/>
    </location>
</feature>
<comment type="subcellular location">
    <subcellularLocation>
        <location evidence="1">Nucleus</location>
    </subcellularLocation>
</comment>
<dbReference type="Proteomes" id="UP001430848">
    <property type="component" value="Unassembled WGS sequence"/>
</dbReference>
<keyword evidence="8" id="KW-1185">Reference proteome</keyword>
<proteinExistence type="predicted"/>
<name>A0ABR1P1X9_DIAER</name>
<dbReference type="PANTHER" id="PTHR46910">
    <property type="entry name" value="TRANSCRIPTION FACTOR PDR1"/>
    <property type="match status" value="1"/>
</dbReference>
<keyword evidence="3" id="KW-0238">DNA-binding</keyword>
<accession>A0ABR1P1X9</accession>
<keyword evidence="4" id="KW-0539">Nucleus</keyword>
<evidence type="ECO:0000313" key="7">
    <source>
        <dbReference type="EMBL" id="KAK7724432.1"/>
    </source>
</evidence>
<evidence type="ECO:0000313" key="8">
    <source>
        <dbReference type="Proteomes" id="UP001430848"/>
    </source>
</evidence>
<evidence type="ECO:0000256" key="4">
    <source>
        <dbReference type="ARBA" id="ARBA00023242"/>
    </source>
</evidence>
<reference evidence="7 8" key="1">
    <citation type="submission" date="2024-02" db="EMBL/GenBank/DDBJ databases">
        <title>De novo assembly and annotation of 12 fungi associated with fruit tree decline syndrome in Ontario, Canada.</title>
        <authorList>
            <person name="Sulman M."/>
            <person name="Ellouze W."/>
            <person name="Ilyukhin E."/>
        </authorList>
    </citation>
    <scope>NUCLEOTIDE SEQUENCE [LARGE SCALE GENOMIC DNA]</scope>
    <source>
        <strain evidence="7 8">M169</strain>
    </source>
</reference>